<dbReference type="EMBL" id="CP001083">
    <property type="protein sequence ID" value="ACQ52376.1"/>
    <property type="molecule type" value="Genomic_DNA"/>
</dbReference>
<proteinExistence type="predicted"/>
<reference evidence="1 2" key="1">
    <citation type="journal article" date="2007" name="PLoS ONE">
        <title>Analysis of the neurotoxin complex genes in Clostridium botulinum A1-A4 and B1 strains: BoNT/A3, /Ba4 and /B1 clusters are located within plasmids.</title>
        <authorList>
            <person name="Smith T.J."/>
            <person name="Hill K.K."/>
            <person name="Foley B.T."/>
            <person name="Detter J.C."/>
            <person name="Munk A.C."/>
            <person name="Bruce D.C."/>
            <person name="Doggett N.A."/>
            <person name="Smith L.A."/>
            <person name="Marks J.D."/>
            <person name="Xie G."/>
            <person name="Brettin T.S."/>
        </authorList>
    </citation>
    <scope>NUCLEOTIDE SEQUENCE [LARGE SCALE GENOMIC DNA]</scope>
    <source>
        <strain evidence="2">657 / Type Ba4</strain>
    </source>
</reference>
<dbReference type="AlphaFoldDB" id="A0A3F2ZVV9"/>
<evidence type="ECO:0000313" key="1">
    <source>
        <dbReference type="EMBL" id="ACQ52376.1"/>
    </source>
</evidence>
<dbReference type="RefSeq" id="WP_012720645.1">
    <property type="nucleotide sequence ID" value="NC_012658.1"/>
</dbReference>
<protein>
    <submittedName>
        <fullName evidence="1">Uncharacterized protein</fullName>
    </submittedName>
</protein>
<organism evidence="1 2">
    <name type="scientific">Clostridium botulinum (strain 657 / Type Ba4)</name>
    <dbReference type="NCBI Taxonomy" id="515621"/>
    <lineage>
        <taxon>Bacteria</taxon>
        <taxon>Bacillati</taxon>
        <taxon>Bacillota</taxon>
        <taxon>Clostridia</taxon>
        <taxon>Eubacteriales</taxon>
        <taxon>Clostridiaceae</taxon>
        <taxon>Clostridium</taxon>
    </lineage>
</organism>
<dbReference type="KEGG" id="cbi:CLJ_B1408"/>
<sequence>MNNWTEALEFYLKTPYEVIQFPVAPQEFSVDFPSLNKTINVLNFGEVPILGSNALRTWTISSFFPAQEYSFCQCKPKEPMWYCRLIDSIKYHKIPCRFIVTTTRLNNACSIEEFNWGVKDGTRDIYFTLSFKEHKVVGQKRVVVI</sequence>
<evidence type="ECO:0000313" key="2">
    <source>
        <dbReference type="Proteomes" id="UP000002333"/>
    </source>
</evidence>
<dbReference type="Proteomes" id="UP000002333">
    <property type="component" value="Chromosome"/>
</dbReference>
<name>A0A3F2ZVV9_CLOB6</name>
<reference evidence="2" key="2">
    <citation type="submission" date="2008-05" db="EMBL/GenBank/DDBJ databases">
        <title>Genome sequence of Clostridium botulinum Ba4 strain 657.</title>
        <authorList>
            <person name="Shrivastava S."/>
            <person name="Brown J.L."/>
            <person name="Bruce D."/>
            <person name="Detter C."/>
            <person name="Munk C."/>
            <person name="Smith L.A."/>
            <person name="Smith T.J."/>
            <person name="Sutton G."/>
            <person name="Brettin T.S."/>
        </authorList>
    </citation>
    <scope>NUCLEOTIDE SEQUENCE [LARGE SCALE GENOMIC DNA]</scope>
    <source>
        <strain evidence="2">657 / Type Ba4</strain>
    </source>
</reference>
<accession>A0A3F2ZVV9</accession>
<gene>
    <name evidence="1" type="ordered locus">CLJ_B1408</name>
</gene>